<evidence type="ECO:0000313" key="4">
    <source>
        <dbReference type="Proteomes" id="UP001521222"/>
    </source>
</evidence>
<dbReference type="Pfam" id="PF00775">
    <property type="entry name" value="Dioxygenase_C"/>
    <property type="match status" value="1"/>
</dbReference>
<dbReference type="InterPro" id="IPR000627">
    <property type="entry name" value="Intradiol_dOase_C"/>
</dbReference>
<dbReference type="PANTHER" id="PTHR34315:SF1">
    <property type="entry name" value="INTRADIOL RING-CLEAVAGE DIOXYGENASES DOMAIN-CONTAINING PROTEIN-RELATED"/>
    <property type="match status" value="1"/>
</dbReference>
<dbReference type="PANTHER" id="PTHR34315">
    <property type="match status" value="1"/>
</dbReference>
<dbReference type="EMBL" id="JAKIXB020000032">
    <property type="protein sequence ID" value="KAL1595393.1"/>
    <property type="molecule type" value="Genomic_DNA"/>
</dbReference>
<evidence type="ECO:0000256" key="1">
    <source>
        <dbReference type="SAM" id="SignalP"/>
    </source>
</evidence>
<evidence type="ECO:0000259" key="2">
    <source>
        <dbReference type="Pfam" id="PF00775"/>
    </source>
</evidence>
<name>A0ABR3QTK0_9PLEO</name>
<dbReference type="Proteomes" id="UP001521222">
    <property type="component" value="Unassembled WGS sequence"/>
</dbReference>
<dbReference type="SUPFAM" id="SSF49482">
    <property type="entry name" value="Aromatic compound dioxygenase"/>
    <property type="match status" value="1"/>
</dbReference>
<feature type="domain" description="Intradiol ring-cleavage dioxygenases" evidence="2">
    <location>
        <begin position="100"/>
        <end position="216"/>
    </location>
</feature>
<sequence length="334" mass="35816">MRTDILLTTLALALGAVAHPHQQLSAREVAEHQSISKRCAASAGAFTQARKKRSLAKRNTLIARDTNVTIHTESPHYETIQNDTCILVPEVTAGPYVWPQSDTLRQDMSEGQAGIPIYLDIGVLDTNTCEPAPNVLIDLWHCNATGSYSSFEALSPNTPFAELLEELNVTIGAGTLDLHTGDSTFLRGMWPTDNNGVMEMKTVFPGFYVERTIHIHVRSHTDWTVRGNGTVVSSNIVSTGQLFFEEDLSAQIMAMEPYASHTQINRTTNDVDSIYSGETTTGWSPNFVVEPLDGVDVANGMIGYITLGVDLTATSSEGSGTSGGGGAAPSGTAA</sequence>
<gene>
    <name evidence="3" type="ORF">SLS59_008325</name>
</gene>
<comment type="caution">
    <text evidence="3">The sequence shown here is derived from an EMBL/GenBank/DDBJ whole genome shotgun (WGS) entry which is preliminary data.</text>
</comment>
<reference evidence="3 4" key="1">
    <citation type="submission" date="2024-02" db="EMBL/GenBank/DDBJ databases">
        <title>De novo assembly and annotation of 12 fungi associated with fruit tree decline syndrome in Ontario, Canada.</title>
        <authorList>
            <person name="Sulman M."/>
            <person name="Ellouze W."/>
            <person name="Ilyukhin E."/>
        </authorList>
    </citation>
    <scope>NUCLEOTIDE SEQUENCE [LARGE SCALE GENOMIC DNA]</scope>
    <source>
        <strain evidence="3 4">M97-236</strain>
    </source>
</reference>
<protein>
    <recommendedName>
        <fullName evidence="2">Intradiol ring-cleavage dioxygenases domain-containing protein</fullName>
    </recommendedName>
</protein>
<organism evidence="3 4">
    <name type="scientific">Nothophoma quercina</name>
    <dbReference type="NCBI Taxonomy" id="749835"/>
    <lineage>
        <taxon>Eukaryota</taxon>
        <taxon>Fungi</taxon>
        <taxon>Dikarya</taxon>
        <taxon>Ascomycota</taxon>
        <taxon>Pezizomycotina</taxon>
        <taxon>Dothideomycetes</taxon>
        <taxon>Pleosporomycetidae</taxon>
        <taxon>Pleosporales</taxon>
        <taxon>Pleosporineae</taxon>
        <taxon>Didymellaceae</taxon>
        <taxon>Nothophoma</taxon>
    </lineage>
</organism>
<keyword evidence="1" id="KW-0732">Signal</keyword>
<evidence type="ECO:0000313" key="3">
    <source>
        <dbReference type="EMBL" id="KAL1595393.1"/>
    </source>
</evidence>
<dbReference type="CDD" id="cd03457">
    <property type="entry name" value="intradiol_dioxygenase_like"/>
    <property type="match status" value="1"/>
</dbReference>
<proteinExistence type="predicted"/>
<dbReference type="InterPro" id="IPR015889">
    <property type="entry name" value="Intradiol_dOase_core"/>
</dbReference>
<keyword evidence="4" id="KW-1185">Reference proteome</keyword>
<dbReference type="Gene3D" id="2.60.130.10">
    <property type="entry name" value="Aromatic compound dioxygenase"/>
    <property type="match status" value="1"/>
</dbReference>
<feature type="chain" id="PRO_5047049624" description="Intradiol ring-cleavage dioxygenases domain-containing protein" evidence="1">
    <location>
        <begin position="19"/>
        <end position="334"/>
    </location>
</feature>
<accession>A0ABR3QTK0</accession>
<feature type="signal peptide" evidence="1">
    <location>
        <begin position="1"/>
        <end position="18"/>
    </location>
</feature>